<dbReference type="GO" id="GO:0046872">
    <property type="term" value="F:metal ion binding"/>
    <property type="evidence" value="ECO:0007669"/>
    <property type="project" value="UniProtKB-KW"/>
</dbReference>
<dbReference type="EMBL" id="LVLJ01001742">
    <property type="protein sequence ID" value="OAE28300.1"/>
    <property type="molecule type" value="Genomic_DNA"/>
</dbReference>
<dbReference type="AlphaFoldDB" id="A0A176W5J5"/>
<dbReference type="InterPro" id="IPR050231">
    <property type="entry name" value="Iron_ascorbate_oxido_reductase"/>
</dbReference>
<keyword evidence="3" id="KW-0560">Oxidoreductase</keyword>
<gene>
    <name evidence="5" type="ORF">AXG93_2507s1120</name>
</gene>
<dbReference type="SUPFAM" id="SSF51197">
    <property type="entry name" value="Clavaminate synthase-like"/>
    <property type="match status" value="1"/>
</dbReference>
<dbReference type="FunFam" id="2.60.120.330:FF:000012">
    <property type="entry name" value="Gibberellin 20 oxidase 1"/>
    <property type="match status" value="1"/>
</dbReference>
<dbReference type="Proteomes" id="UP000077202">
    <property type="component" value="Unassembled WGS sequence"/>
</dbReference>
<accession>A0A176W5J5</accession>
<protein>
    <recommendedName>
        <fullName evidence="4">Fe2OG dioxygenase domain-containing protein</fullName>
    </recommendedName>
</protein>
<dbReference type="GO" id="GO:0016491">
    <property type="term" value="F:oxidoreductase activity"/>
    <property type="evidence" value="ECO:0007669"/>
    <property type="project" value="UniProtKB-KW"/>
</dbReference>
<evidence type="ECO:0000259" key="4">
    <source>
        <dbReference type="PROSITE" id="PS51471"/>
    </source>
</evidence>
<evidence type="ECO:0000256" key="1">
    <source>
        <dbReference type="ARBA" id="ARBA00022723"/>
    </source>
</evidence>
<dbReference type="InterPro" id="IPR005123">
    <property type="entry name" value="Oxoglu/Fe-dep_dioxygenase_dom"/>
</dbReference>
<proteinExistence type="inferred from homology"/>
<name>A0A176W5J5_MARPO</name>
<evidence type="ECO:0000313" key="5">
    <source>
        <dbReference type="EMBL" id="OAE28300.1"/>
    </source>
</evidence>
<comment type="similarity">
    <text evidence="3">Belongs to the iron/ascorbate-dependent oxidoreductase family.</text>
</comment>
<dbReference type="InterPro" id="IPR044861">
    <property type="entry name" value="IPNS-like_FE2OG_OXY"/>
</dbReference>
<feature type="domain" description="Fe2OG dioxygenase" evidence="4">
    <location>
        <begin position="219"/>
        <end position="319"/>
    </location>
</feature>
<evidence type="ECO:0000313" key="6">
    <source>
        <dbReference type="Proteomes" id="UP000077202"/>
    </source>
</evidence>
<reference evidence="5" key="1">
    <citation type="submission" date="2016-03" db="EMBL/GenBank/DDBJ databases">
        <title>Mechanisms controlling the formation of the plant cell surface in tip-growing cells are functionally conserved among land plants.</title>
        <authorList>
            <person name="Honkanen S."/>
            <person name="Jones V.A."/>
            <person name="Morieri G."/>
            <person name="Champion C."/>
            <person name="Hetherington A.J."/>
            <person name="Kelly S."/>
            <person name="Saint-Marcoux D."/>
            <person name="Proust H."/>
            <person name="Prescott H."/>
            <person name="Dolan L."/>
        </authorList>
    </citation>
    <scope>NUCLEOTIDE SEQUENCE [LARGE SCALE GENOMIC DNA]</scope>
    <source>
        <tissue evidence="5">Whole gametophyte</tissue>
    </source>
</reference>
<comment type="caution">
    <text evidence="5">The sequence shown here is derived from an EMBL/GenBank/DDBJ whole genome shotgun (WGS) entry which is preliminary data.</text>
</comment>
<evidence type="ECO:0000256" key="3">
    <source>
        <dbReference type="RuleBase" id="RU003682"/>
    </source>
</evidence>
<organism evidence="5 6">
    <name type="scientific">Marchantia polymorpha subsp. ruderalis</name>
    <dbReference type="NCBI Taxonomy" id="1480154"/>
    <lineage>
        <taxon>Eukaryota</taxon>
        <taxon>Viridiplantae</taxon>
        <taxon>Streptophyta</taxon>
        <taxon>Embryophyta</taxon>
        <taxon>Marchantiophyta</taxon>
        <taxon>Marchantiopsida</taxon>
        <taxon>Marchantiidae</taxon>
        <taxon>Marchantiales</taxon>
        <taxon>Marchantiaceae</taxon>
        <taxon>Marchantia</taxon>
    </lineage>
</organism>
<dbReference type="Pfam" id="PF03171">
    <property type="entry name" value="2OG-FeII_Oxy"/>
    <property type="match status" value="1"/>
</dbReference>
<keyword evidence="2 3" id="KW-0408">Iron</keyword>
<dbReference type="PANTHER" id="PTHR47990">
    <property type="entry name" value="2-OXOGLUTARATE (2OG) AND FE(II)-DEPENDENT OXYGENASE SUPERFAMILY PROTEIN-RELATED"/>
    <property type="match status" value="1"/>
</dbReference>
<keyword evidence="1 3" id="KW-0479">Metal-binding</keyword>
<dbReference type="Gene3D" id="2.60.120.330">
    <property type="entry name" value="B-lactam Antibiotic, Isopenicillin N Synthase, Chain"/>
    <property type="match status" value="1"/>
</dbReference>
<sequence>MGIEDSLVERFENTQIKDDHSPPALDPSDFCFVLEPEFRPKLKHNEFFESPTEQIPVIDLAPIGSGDEEGIRKVIREVGNAAEEWGFFQVVNHGVPASVIDNLEEQAIAFFTLPLEEKKKINRTFEQPMGYYNEELTKNYRDWKEVFDYLVRDQCALPDEHCTTEITIGNQWPQNPSSLRDACEIYAKATEELAFRLLKILSQSLGLPAEHLHQYFEKHISPIRLNYYPVCPIPELALGVSRHKDPSAFTILVQDEVGGLQVRRRDGKWIGVRPRRDAFVINIGAVFQMWSNDRYQSVEHQVVVNENKARLSFPFFFNPVAATNVVPVPELLSENSPARYRPMNYGYFMRKRNDGNFKQDGEDIQIEHFAVNQSS</sequence>
<dbReference type="Pfam" id="PF14226">
    <property type="entry name" value="DIOX_N"/>
    <property type="match status" value="1"/>
</dbReference>
<dbReference type="PROSITE" id="PS51471">
    <property type="entry name" value="FE2OG_OXY"/>
    <property type="match status" value="1"/>
</dbReference>
<dbReference type="InterPro" id="IPR026992">
    <property type="entry name" value="DIOX_N"/>
</dbReference>
<keyword evidence="6" id="KW-1185">Reference proteome</keyword>
<evidence type="ECO:0000256" key="2">
    <source>
        <dbReference type="ARBA" id="ARBA00023004"/>
    </source>
</evidence>
<dbReference type="InterPro" id="IPR027443">
    <property type="entry name" value="IPNS-like_sf"/>
</dbReference>
<dbReference type="PRINTS" id="PR00682">
    <property type="entry name" value="IPNSYNTHASE"/>
</dbReference>